<dbReference type="EMBL" id="OX465083">
    <property type="protein sequence ID" value="CAI9292312.1"/>
    <property type="molecule type" value="Genomic_DNA"/>
</dbReference>
<feature type="compositionally biased region" description="Polar residues" evidence="1">
    <location>
        <begin position="23"/>
        <end position="35"/>
    </location>
</feature>
<feature type="region of interest" description="Disordered" evidence="1">
    <location>
        <begin position="1"/>
        <end position="72"/>
    </location>
</feature>
<organism evidence="2 3">
    <name type="scientific">Lactuca saligna</name>
    <name type="common">Willowleaf lettuce</name>
    <dbReference type="NCBI Taxonomy" id="75948"/>
    <lineage>
        <taxon>Eukaryota</taxon>
        <taxon>Viridiplantae</taxon>
        <taxon>Streptophyta</taxon>
        <taxon>Embryophyta</taxon>
        <taxon>Tracheophyta</taxon>
        <taxon>Spermatophyta</taxon>
        <taxon>Magnoliopsida</taxon>
        <taxon>eudicotyledons</taxon>
        <taxon>Gunneridae</taxon>
        <taxon>Pentapetalae</taxon>
        <taxon>asterids</taxon>
        <taxon>campanulids</taxon>
        <taxon>Asterales</taxon>
        <taxon>Asteraceae</taxon>
        <taxon>Cichorioideae</taxon>
        <taxon>Cichorieae</taxon>
        <taxon>Lactucinae</taxon>
        <taxon>Lactuca</taxon>
    </lineage>
</organism>
<evidence type="ECO:0000313" key="2">
    <source>
        <dbReference type="EMBL" id="CAI9292312.1"/>
    </source>
</evidence>
<reference evidence="2" key="1">
    <citation type="submission" date="2023-04" db="EMBL/GenBank/DDBJ databases">
        <authorList>
            <person name="Vijverberg K."/>
            <person name="Xiong W."/>
            <person name="Schranz E."/>
        </authorList>
    </citation>
    <scope>NUCLEOTIDE SEQUENCE</scope>
</reference>
<sequence>MRHRAIQSNLSFTFPTDAKTDQEFTSSKQAKQTATGDVPDPIIVSNDPPLKFLSEETPKPPDEEQYEDVMFDDDRTSVGAIPILTTFKSLEKPSSSKPAYDFNLFSSPSKEEELNLDANTPRNQGNETETNPIDNPTPSKLQDDDVGDYNDKQSASSTSDTISSNENIVDCFSWLEQRDNVVSVISKDTTIRTISNLRIITATSYPNENANSM</sequence>
<feature type="region of interest" description="Disordered" evidence="1">
    <location>
        <begin position="91"/>
        <end position="162"/>
    </location>
</feature>
<keyword evidence="3" id="KW-1185">Reference proteome</keyword>
<proteinExistence type="predicted"/>
<evidence type="ECO:0000256" key="1">
    <source>
        <dbReference type="SAM" id="MobiDB-lite"/>
    </source>
</evidence>
<gene>
    <name evidence="2" type="ORF">LSALG_LOCUS31394</name>
</gene>
<protein>
    <submittedName>
        <fullName evidence="2">Uncharacterized protein</fullName>
    </submittedName>
</protein>
<accession>A0AA35ZIM0</accession>
<evidence type="ECO:0000313" key="3">
    <source>
        <dbReference type="Proteomes" id="UP001177003"/>
    </source>
</evidence>
<feature type="compositionally biased region" description="Basic and acidic residues" evidence="1">
    <location>
        <begin position="53"/>
        <end position="62"/>
    </location>
</feature>
<name>A0AA35ZIM0_LACSI</name>
<dbReference type="Proteomes" id="UP001177003">
    <property type="component" value="Chromosome 7"/>
</dbReference>
<feature type="compositionally biased region" description="Polar residues" evidence="1">
    <location>
        <begin position="1"/>
        <end position="14"/>
    </location>
</feature>
<dbReference type="AlphaFoldDB" id="A0AA35ZIM0"/>
<feature type="compositionally biased region" description="Polar residues" evidence="1">
    <location>
        <begin position="117"/>
        <end position="140"/>
    </location>
</feature>